<dbReference type="EMBL" id="SZPQ01000009">
    <property type="protein sequence ID" value="TKI06925.1"/>
    <property type="molecule type" value="Genomic_DNA"/>
</dbReference>
<dbReference type="PANTHER" id="PTHR10224">
    <property type="entry name" value="ES1 PROTEIN HOMOLOG, MITOCHONDRIAL"/>
    <property type="match status" value="1"/>
</dbReference>
<reference evidence="1 2" key="1">
    <citation type="submission" date="2019-04" db="EMBL/GenBank/DDBJ databases">
        <authorList>
            <person name="Li M."/>
            <person name="Gao C."/>
        </authorList>
    </citation>
    <scope>NUCLEOTIDE SEQUENCE [LARGE SCALE GENOMIC DNA]</scope>
    <source>
        <strain evidence="1 2">BGMRC 2031</strain>
    </source>
</reference>
<evidence type="ECO:0000313" key="2">
    <source>
        <dbReference type="Proteomes" id="UP000305202"/>
    </source>
</evidence>
<evidence type="ECO:0000313" key="1">
    <source>
        <dbReference type="EMBL" id="TKI06925.1"/>
    </source>
</evidence>
<keyword evidence="2" id="KW-1185">Reference proteome</keyword>
<dbReference type="InterPro" id="IPR029062">
    <property type="entry name" value="Class_I_gatase-like"/>
</dbReference>
<organism evidence="1 2">
    <name type="scientific">Martelella alba</name>
    <dbReference type="NCBI Taxonomy" id="2590451"/>
    <lineage>
        <taxon>Bacteria</taxon>
        <taxon>Pseudomonadati</taxon>
        <taxon>Pseudomonadota</taxon>
        <taxon>Alphaproteobacteria</taxon>
        <taxon>Hyphomicrobiales</taxon>
        <taxon>Aurantimonadaceae</taxon>
        <taxon>Martelella</taxon>
    </lineage>
</organism>
<dbReference type="RefSeq" id="WP_136989671.1">
    <property type="nucleotide sequence ID" value="NZ_SZPQ01000009.1"/>
</dbReference>
<dbReference type="Proteomes" id="UP000305202">
    <property type="component" value="Unassembled WGS sequence"/>
</dbReference>
<sequence length="217" mass="22902">MQRVGLVLCGCGVNDGSDIHETVLTQLALERAGAEVICFAPDRPQSMVIDHITGNAVTASRGMLAESARLAHGPVHPLAAARADELDALIVPGGAGAVRNFSDIAEQGVEGDVDDDLRQLARQIHKQGKPLGFICIAPALLPKILDVPLRLTIGNDNDTAELIDAMGAIHVVCPVEDIVIDAEHKVITTPGNMLATSLCDLAKGIDKLVNRVLEMCE</sequence>
<comment type="caution">
    <text evidence="1">The sequence shown here is derived from an EMBL/GenBank/DDBJ whole genome shotgun (WGS) entry which is preliminary data.</text>
</comment>
<dbReference type="NCBIfam" id="NF008747">
    <property type="entry name" value="PRK11780.1"/>
    <property type="match status" value="1"/>
</dbReference>
<name>A0ABY2SS30_9HYPH</name>
<dbReference type="Gene3D" id="3.40.50.880">
    <property type="match status" value="1"/>
</dbReference>
<dbReference type="GO" id="GO:0016829">
    <property type="term" value="F:lyase activity"/>
    <property type="evidence" value="ECO:0007669"/>
    <property type="project" value="UniProtKB-KW"/>
</dbReference>
<accession>A0ABY2SS30</accession>
<dbReference type="EC" id="4.2.1.-" evidence="1"/>
<protein>
    <submittedName>
        <fullName evidence="1">Isoprenoid biosynthesis glyoxalase ElbB</fullName>
        <ecNumber evidence="1">4.2.1.-</ecNumber>
    </submittedName>
</protein>
<dbReference type="SUPFAM" id="SSF52317">
    <property type="entry name" value="Class I glutamine amidotransferase-like"/>
    <property type="match status" value="1"/>
</dbReference>
<keyword evidence="1" id="KW-0456">Lyase</keyword>
<gene>
    <name evidence="1" type="primary">elbB</name>
    <name evidence="1" type="ORF">FCN80_08200</name>
</gene>
<dbReference type="PANTHER" id="PTHR10224:SF12">
    <property type="entry name" value="GLYOXALASE ELBB"/>
    <property type="match status" value="1"/>
</dbReference>
<proteinExistence type="predicted"/>